<proteinExistence type="predicted"/>
<evidence type="ECO:0000313" key="1">
    <source>
        <dbReference type="EMBL" id="EGG19612.1"/>
    </source>
</evidence>
<dbReference type="EMBL" id="GL883014">
    <property type="protein sequence ID" value="EGG19612.1"/>
    <property type="molecule type" value="Genomic_DNA"/>
</dbReference>
<accession>F4PXV2</accession>
<dbReference type="AlphaFoldDB" id="F4PXV2"/>
<dbReference type="KEGG" id="dfa:DFA_00190"/>
<evidence type="ECO:0000313" key="2">
    <source>
        <dbReference type="Proteomes" id="UP000007797"/>
    </source>
</evidence>
<organism evidence="1 2">
    <name type="scientific">Cavenderia fasciculata</name>
    <name type="common">Slime mold</name>
    <name type="synonym">Dictyostelium fasciculatum</name>
    <dbReference type="NCBI Taxonomy" id="261658"/>
    <lineage>
        <taxon>Eukaryota</taxon>
        <taxon>Amoebozoa</taxon>
        <taxon>Evosea</taxon>
        <taxon>Eumycetozoa</taxon>
        <taxon>Dictyostelia</taxon>
        <taxon>Acytosteliales</taxon>
        <taxon>Cavenderiaceae</taxon>
        <taxon>Cavenderia</taxon>
    </lineage>
</organism>
<dbReference type="GeneID" id="14871751"/>
<dbReference type="RefSeq" id="XP_004357906.1">
    <property type="nucleotide sequence ID" value="XM_004357849.1"/>
</dbReference>
<sequence length="402" mass="47041">MKVDETLFRRVWNNIVLRRLICSKIKDYLSEDDRVVLISSSAAKTIKMYMEDPLQFIKSKGNNNNIVSIFYCEFLTVDLFKSHYDTYCKDIPVASVIDAISYNRRNYRDIWLYCRAFDFLKERGLRPESIQSVSNIYTWQHVIKSNNVEFYNYAKSVFPMLDRNHYKNELVPRAAKPQKDYWGHIQPMTGTDLLAQLLDDLIDFDPTENWLECVDFSYLAKNGIADIIETIHMHAGSCIPMLAKPISKYHFDRQLNEHTMTVAIQNKQINSIRCLHKVCKIPLSYATLLLVARTRDLSFIIALHNIEPEAGRLYTIFLIVISSTFNAYFRSDDPQCNNFRKEFIDHVKPLNFINKTMEQQINTNLAIGKWPRIKYQPRNAQHHFTMFQQSGADTNIPSLSFD</sequence>
<dbReference type="Proteomes" id="UP000007797">
    <property type="component" value="Unassembled WGS sequence"/>
</dbReference>
<gene>
    <name evidence="1" type="ORF">DFA_00190</name>
</gene>
<name>F4PXV2_CACFS</name>
<reference evidence="2" key="1">
    <citation type="journal article" date="2011" name="Genome Res.">
        <title>Phylogeny-wide analysis of social amoeba genomes highlights ancient origins for complex intercellular communication.</title>
        <authorList>
            <person name="Heidel A.J."/>
            <person name="Lawal H.M."/>
            <person name="Felder M."/>
            <person name="Schilde C."/>
            <person name="Helps N.R."/>
            <person name="Tunggal B."/>
            <person name="Rivero F."/>
            <person name="John U."/>
            <person name="Schleicher M."/>
            <person name="Eichinger L."/>
            <person name="Platzer M."/>
            <person name="Noegel A.A."/>
            <person name="Schaap P."/>
            <person name="Gloeckner G."/>
        </authorList>
    </citation>
    <scope>NUCLEOTIDE SEQUENCE [LARGE SCALE GENOMIC DNA]</scope>
    <source>
        <strain evidence="2">SH3</strain>
    </source>
</reference>
<keyword evidence="2" id="KW-1185">Reference proteome</keyword>
<protein>
    <submittedName>
        <fullName evidence="1">Uncharacterized protein</fullName>
    </submittedName>
</protein>